<evidence type="ECO:0000313" key="3">
    <source>
        <dbReference type="Proteomes" id="UP000602004"/>
    </source>
</evidence>
<accession>A0ABQ1MC71</accession>
<gene>
    <name evidence="2" type="ORF">GCM10011400_24260</name>
</gene>
<keyword evidence="3" id="KW-1185">Reference proteome</keyword>
<feature type="domain" description="Uracil-DNA glycosylase-like" evidence="1">
    <location>
        <begin position="96"/>
        <end position="199"/>
    </location>
</feature>
<dbReference type="Gene3D" id="3.40.470.10">
    <property type="entry name" value="Uracil-DNA glycosylase-like domain"/>
    <property type="match status" value="1"/>
</dbReference>
<organism evidence="2 3">
    <name type="scientific">Paraburkholderia caffeinilytica</name>
    <dbReference type="NCBI Taxonomy" id="1761016"/>
    <lineage>
        <taxon>Bacteria</taxon>
        <taxon>Pseudomonadati</taxon>
        <taxon>Pseudomonadota</taxon>
        <taxon>Betaproteobacteria</taxon>
        <taxon>Burkholderiales</taxon>
        <taxon>Burkholderiaceae</taxon>
        <taxon>Paraburkholderia</taxon>
    </lineage>
</organism>
<evidence type="ECO:0000313" key="2">
    <source>
        <dbReference type="EMBL" id="GGC36726.1"/>
    </source>
</evidence>
<dbReference type="Pfam" id="PF03167">
    <property type="entry name" value="UDG"/>
    <property type="match status" value="1"/>
</dbReference>
<dbReference type="SUPFAM" id="SSF52141">
    <property type="entry name" value="Uracil-DNA glycosylase-like"/>
    <property type="match status" value="1"/>
</dbReference>
<sequence>MNPADFVDAVASIKIKNTFNPYSAVCERFDRKDAGEKRKKLLLELLKNACENGVDSLWIGRDLGYRGGRRTGLALTDEVNMVCHARRWGLSVSQVTKGEPVAERTAAVIWNALNSVSENIFLWNVFPLHPHEEGNSFTNRAHNSMERRLGEEILDTLIETIRPRRLIAVGNDAAASIAKCSYKAEVSQFRHPSYGGQNTFLAQVSALYGVTIQRSKQKELF</sequence>
<dbReference type="EMBL" id="BMHL01000003">
    <property type="protein sequence ID" value="GGC36726.1"/>
    <property type="molecule type" value="Genomic_DNA"/>
</dbReference>
<dbReference type="InterPro" id="IPR005122">
    <property type="entry name" value="Uracil-DNA_glycosylase-like"/>
</dbReference>
<reference evidence="3" key="1">
    <citation type="journal article" date="2019" name="Int. J. Syst. Evol. Microbiol.">
        <title>The Global Catalogue of Microorganisms (GCM) 10K type strain sequencing project: providing services to taxonomists for standard genome sequencing and annotation.</title>
        <authorList>
            <consortium name="The Broad Institute Genomics Platform"/>
            <consortium name="The Broad Institute Genome Sequencing Center for Infectious Disease"/>
            <person name="Wu L."/>
            <person name="Ma J."/>
        </authorList>
    </citation>
    <scope>NUCLEOTIDE SEQUENCE [LARGE SCALE GENOMIC DNA]</scope>
    <source>
        <strain evidence="3">CGMCC 1.15103</strain>
    </source>
</reference>
<dbReference type="RefSeq" id="WP_115781376.1">
    <property type="nucleotide sequence ID" value="NZ_BMHL01000003.1"/>
</dbReference>
<evidence type="ECO:0000259" key="1">
    <source>
        <dbReference type="Pfam" id="PF03167"/>
    </source>
</evidence>
<proteinExistence type="predicted"/>
<dbReference type="Proteomes" id="UP000602004">
    <property type="component" value="Unassembled WGS sequence"/>
</dbReference>
<name>A0ABQ1MC71_9BURK</name>
<dbReference type="InterPro" id="IPR036895">
    <property type="entry name" value="Uracil-DNA_glycosylase-like_sf"/>
</dbReference>
<protein>
    <submittedName>
        <fullName evidence="2">Uracil-DNA glycosylase</fullName>
    </submittedName>
</protein>
<dbReference type="CDD" id="cd10035">
    <property type="entry name" value="UDG_like"/>
    <property type="match status" value="1"/>
</dbReference>
<comment type="caution">
    <text evidence="2">The sequence shown here is derived from an EMBL/GenBank/DDBJ whole genome shotgun (WGS) entry which is preliminary data.</text>
</comment>